<keyword evidence="6" id="KW-1185">Reference proteome</keyword>
<feature type="region of interest" description="Disordered" evidence="3">
    <location>
        <begin position="83"/>
        <end position="145"/>
    </location>
</feature>
<dbReference type="GO" id="GO:0000981">
    <property type="term" value="F:DNA-binding transcription factor activity, RNA polymerase II-specific"/>
    <property type="evidence" value="ECO:0007669"/>
    <property type="project" value="InterPro"/>
</dbReference>
<dbReference type="PANTHER" id="PTHR37534">
    <property type="entry name" value="TRANSCRIPTIONAL ACTIVATOR PROTEIN UGA3"/>
    <property type="match status" value="1"/>
</dbReference>
<evidence type="ECO:0000313" key="6">
    <source>
        <dbReference type="Proteomes" id="UP000777438"/>
    </source>
</evidence>
<dbReference type="PROSITE" id="PS50048">
    <property type="entry name" value="ZN2_CY6_FUNGAL_2"/>
    <property type="match status" value="1"/>
</dbReference>
<feature type="compositionally biased region" description="Low complexity" evidence="3">
    <location>
        <begin position="1"/>
        <end position="11"/>
    </location>
</feature>
<dbReference type="CDD" id="cd00067">
    <property type="entry name" value="GAL4"/>
    <property type="match status" value="1"/>
</dbReference>
<evidence type="ECO:0000256" key="2">
    <source>
        <dbReference type="ARBA" id="ARBA00023242"/>
    </source>
</evidence>
<dbReference type="Gene3D" id="4.10.240.10">
    <property type="entry name" value="Zn(2)-C6 fungal-type DNA-binding domain"/>
    <property type="match status" value="1"/>
</dbReference>
<dbReference type="Proteomes" id="UP000777438">
    <property type="component" value="Unassembled WGS sequence"/>
</dbReference>
<accession>A0A9P8VTS3</accession>
<dbReference type="OrthoDB" id="187139at2759"/>
<feature type="region of interest" description="Disordered" evidence="3">
    <location>
        <begin position="1"/>
        <end position="23"/>
    </location>
</feature>
<proteinExistence type="predicted"/>
<feature type="compositionally biased region" description="Basic and acidic residues" evidence="3">
    <location>
        <begin position="89"/>
        <end position="100"/>
    </location>
</feature>
<evidence type="ECO:0000256" key="1">
    <source>
        <dbReference type="ARBA" id="ARBA00004123"/>
    </source>
</evidence>
<protein>
    <submittedName>
        <fullName evidence="5">Fungal-specific transcription factor domain-containing protein</fullName>
    </submittedName>
</protein>
<dbReference type="InterPro" id="IPR036864">
    <property type="entry name" value="Zn2-C6_fun-type_DNA-bd_sf"/>
</dbReference>
<dbReference type="PANTHER" id="PTHR37534:SF46">
    <property type="entry name" value="ZN(II)2CYS6 TRANSCRIPTION FACTOR (EUROFUNG)"/>
    <property type="match status" value="1"/>
</dbReference>
<dbReference type="Pfam" id="PF11951">
    <property type="entry name" value="Fungal_trans_2"/>
    <property type="match status" value="1"/>
</dbReference>
<name>A0A9P8VTS3_9HYPO</name>
<dbReference type="InterPro" id="IPR001138">
    <property type="entry name" value="Zn2Cys6_DnaBD"/>
</dbReference>
<feature type="compositionally biased region" description="Polar residues" evidence="3">
    <location>
        <begin position="108"/>
        <end position="120"/>
    </location>
</feature>
<comment type="caution">
    <text evidence="5">The sequence shown here is derived from an EMBL/GenBank/DDBJ whole genome shotgun (WGS) entry which is preliminary data.</text>
</comment>
<dbReference type="SUPFAM" id="SSF57701">
    <property type="entry name" value="Zn2/Cys6 DNA-binding domain"/>
    <property type="match status" value="1"/>
</dbReference>
<evidence type="ECO:0000313" key="5">
    <source>
        <dbReference type="EMBL" id="KAH6871805.1"/>
    </source>
</evidence>
<dbReference type="EMBL" id="JAGPYM010000050">
    <property type="protein sequence ID" value="KAH6871805.1"/>
    <property type="molecule type" value="Genomic_DNA"/>
</dbReference>
<dbReference type="InterPro" id="IPR021858">
    <property type="entry name" value="Fun_TF"/>
</dbReference>
<sequence length="554" mass="61013">MSSQPSRSAPFPRRPRRHYPRSKSGCLTCRVRRKKCDEARPLCAACSQNHRDCVWPSGSVESQVLSTRPPIRSGEALEFERASTTIDCNEERPIDPEASDHGLPPALSLTQSHLAPSASQPKACPVQGDRPRPRPNSSGAGCEAGSPVAPLRHALSHSKLSQLSDGAQQIVSYYVACTAPMLAAMPSQNTNPFLQCILPLAYTDDSVMNVVLCLGGAHLCHDDSVAPSLALETWSYYSGVISGLRHSLSRTPPSDRNESLRLLLISLFLCLFESVSGDVNGTFFTHLAACRQLIVSLFTDSLNHFNADSLHLWGFLVELYAYLALVAGVTPTGTRDRRTVILDPFLSSLEFLSQCKTYGTLLGFGHGLFEIIPDISALAQRRQADQGKDCPAELQNGYWQLEDRICLWHYSQISASELDLNPERAAAALVYQNALLIFLRSSFYDSLFLNPIVLADVEARVAMSLPLLISLTSGSSSLGTTMLWPAIIIGSCCRSEKQRDLVREGFSRSNFRTRGMKRGIEILELLWNNCNPRAYGPRGLEFVMENQSISFSMI</sequence>
<evidence type="ECO:0000256" key="3">
    <source>
        <dbReference type="SAM" id="MobiDB-lite"/>
    </source>
</evidence>
<keyword evidence="2" id="KW-0539">Nucleus</keyword>
<organism evidence="5 6">
    <name type="scientific">Thelonectria olida</name>
    <dbReference type="NCBI Taxonomy" id="1576542"/>
    <lineage>
        <taxon>Eukaryota</taxon>
        <taxon>Fungi</taxon>
        <taxon>Dikarya</taxon>
        <taxon>Ascomycota</taxon>
        <taxon>Pezizomycotina</taxon>
        <taxon>Sordariomycetes</taxon>
        <taxon>Hypocreomycetidae</taxon>
        <taxon>Hypocreales</taxon>
        <taxon>Nectriaceae</taxon>
        <taxon>Thelonectria</taxon>
    </lineage>
</organism>
<dbReference type="AlphaFoldDB" id="A0A9P8VTS3"/>
<dbReference type="GO" id="GO:0005634">
    <property type="term" value="C:nucleus"/>
    <property type="evidence" value="ECO:0007669"/>
    <property type="project" value="UniProtKB-SubCell"/>
</dbReference>
<comment type="subcellular location">
    <subcellularLocation>
        <location evidence="1">Nucleus</location>
    </subcellularLocation>
</comment>
<dbReference type="PROSITE" id="PS00463">
    <property type="entry name" value="ZN2_CY6_FUNGAL_1"/>
    <property type="match status" value="1"/>
</dbReference>
<dbReference type="SMART" id="SM00066">
    <property type="entry name" value="GAL4"/>
    <property type="match status" value="1"/>
</dbReference>
<evidence type="ECO:0000259" key="4">
    <source>
        <dbReference type="PROSITE" id="PS50048"/>
    </source>
</evidence>
<reference evidence="5 6" key="1">
    <citation type="journal article" date="2021" name="Nat. Commun.">
        <title>Genetic determinants of endophytism in the Arabidopsis root mycobiome.</title>
        <authorList>
            <person name="Mesny F."/>
            <person name="Miyauchi S."/>
            <person name="Thiergart T."/>
            <person name="Pickel B."/>
            <person name="Atanasova L."/>
            <person name="Karlsson M."/>
            <person name="Huettel B."/>
            <person name="Barry K.W."/>
            <person name="Haridas S."/>
            <person name="Chen C."/>
            <person name="Bauer D."/>
            <person name="Andreopoulos W."/>
            <person name="Pangilinan J."/>
            <person name="LaButti K."/>
            <person name="Riley R."/>
            <person name="Lipzen A."/>
            <person name="Clum A."/>
            <person name="Drula E."/>
            <person name="Henrissat B."/>
            <person name="Kohler A."/>
            <person name="Grigoriev I.V."/>
            <person name="Martin F.M."/>
            <person name="Hacquard S."/>
        </authorList>
    </citation>
    <scope>NUCLEOTIDE SEQUENCE [LARGE SCALE GENOMIC DNA]</scope>
    <source>
        <strain evidence="5 6">MPI-CAGE-CH-0241</strain>
    </source>
</reference>
<gene>
    <name evidence="5" type="ORF">B0T10DRAFT_541430</name>
</gene>
<dbReference type="Pfam" id="PF00172">
    <property type="entry name" value="Zn_clus"/>
    <property type="match status" value="1"/>
</dbReference>
<dbReference type="GO" id="GO:0008270">
    <property type="term" value="F:zinc ion binding"/>
    <property type="evidence" value="ECO:0007669"/>
    <property type="project" value="InterPro"/>
</dbReference>
<feature type="domain" description="Zn(2)-C6 fungal-type" evidence="4">
    <location>
        <begin position="25"/>
        <end position="55"/>
    </location>
</feature>